<name>A0A183A0Y6_9TREM</name>
<organism evidence="1">
    <name type="scientific">Echinostoma caproni</name>
    <dbReference type="NCBI Taxonomy" id="27848"/>
    <lineage>
        <taxon>Eukaryota</taxon>
        <taxon>Metazoa</taxon>
        <taxon>Spiralia</taxon>
        <taxon>Lophotrochozoa</taxon>
        <taxon>Platyhelminthes</taxon>
        <taxon>Trematoda</taxon>
        <taxon>Digenea</taxon>
        <taxon>Plagiorchiida</taxon>
        <taxon>Echinostomata</taxon>
        <taxon>Echinostomatoidea</taxon>
        <taxon>Echinostomatidae</taxon>
        <taxon>Echinostoma</taxon>
    </lineage>
</organism>
<dbReference type="WBParaSite" id="ECPE_0000062101-mRNA-1">
    <property type="protein sequence ID" value="ECPE_0000062101-mRNA-1"/>
    <property type="gene ID" value="ECPE_0000062101"/>
</dbReference>
<evidence type="ECO:0000313" key="1">
    <source>
        <dbReference type="WBParaSite" id="ECPE_0000062101-mRNA-1"/>
    </source>
</evidence>
<dbReference type="Gene3D" id="1.20.120.810">
    <property type="entry name" value="Vinculin, Vh2 four-helix bundle"/>
    <property type="match status" value="1"/>
</dbReference>
<sequence length="99" mass="11108">LAVAISRSLAHIWHTLQDQLVNRVAETYTDLVGPLRQLSETACPASGGPPNEAAFNEQMKVFLVCFSFCSSEVVRFVQLFLIFLHCSNFPTHLDKFSFC</sequence>
<dbReference type="AlphaFoldDB" id="A0A183A0Y6"/>
<accession>A0A183A0Y6</accession>
<protein>
    <submittedName>
        <fullName evidence="1">IMD domain-containing protein</fullName>
    </submittedName>
</protein>
<proteinExistence type="predicted"/>
<reference evidence="1" key="1">
    <citation type="submission" date="2016-06" db="UniProtKB">
        <authorList>
            <consortium name="WormBaseParasite"/>
        </authorList>
    </citation>
    <scope>IDENTIFICATION</scope>
</reference>